<evidence type="ECO:0000313" key="2">
    <source>
        <dbReference type="Proteomes" id="UP000184608"/>
    </source>
</evidence>
<gene>
    <name evidence="1" type="ORF">VA7868_00251</name>
</gene>
<proteinExistence type="predicted"/>
<keyword evidence="2" id="KW-1185">Reference proteome</keyword>
<dbReference type="EMBL" id="FQXZ01000005">
    <property type="protein sequence ID" value="SHH69643.1"/>
    <property type="molecule type" value="Genomic_DNA"/>
</dbReference>
<dbReference type="STRING" id="1216006.VA7868_00251"/>
<reference evidence="1 2" key="1">
    <citation type="submission" date="2016-11" db="EMBL/GenBank/DDBJ databases">
        <authorList>
            <person name="Jaros S."/>
            <person name="Januszkiewicz K."/>
            <person name="Wedrychowicz H."/>
        </authorList>
    </citation>
    <scope>NUCLEOTIDE SEQUENCE [LARGE SCALE GENOMIC DNA]</scope>
    <source>
        <strain evidence="1 2">CECT 7868</strain>
    </source>
</reference>
<dbReference type="Pfam" id="PF06718">
    <property type="entry name" value="DUF1203"/>
    <property type="match status" value="1"/>
</dbReference>
<protein>
    <recommendedName>
        <fullName evidence="3">DUF1203 domain-containing protein</fullName>
    </recommendedName>
</protein>
<dbReference type="OrthoDB" id="118609at2"/>
<dbReference type="AlphaFoldDB" id="A0A1M5V3W6"/>
<accession>A0A1M5V3W6</accession>
<dbReference type="PIRSF" id="PIRSF034110">
    <property type="entry name" value="DUF1203"/>
    <property type="match status" value="1"/>
</dbReference>
<evidence type="ECO:0000313" key="1">
    <source>
        <dbReference type="EMBL" id="SHH69643.1"/>
    </source>
</evidence>
<organism evidence="1 2">
    <name type="scientific">Vibrio aerogenes CECT 7868</name>
    <dbReference type="NCBI Taxonomy" id="1216006"/>
    <lineage>
        <taxon>Bacteria</taxon>
        <taxon>Pseudomonadati</taxon>
        <taxon>Pseudomonadota</taxon>
        <taxon>Gammaproteobacteria</taxon>
        <taxon>Vibrionales</taxon>
        <taxon>Vibrionaceae</taxon>
        <taxon>Vibrio</taxon>
    </lineage>
</organism>
<name>A0A1M5V3W6_9VIBR</name>
<dbReference type="InterPro" id="IPR009593">
    <property type="entry name" value="DUF1203"/>
</dbReference>
<evidence type="ECO:0008006" key="3">
    <source>
        <dbReference type="Google" id="ProtNLM"/>
    </source>
</evidence>
<dbReference type="Proteomes" id="UP000184608">
    <property type="component" value="Unassembled WGS sequence"/>
</dbReference>
<dbReference type="RefSeq" id="WP_073602045.1">
    <property type="nucleotide sequence ID" value="NZ_FQXZ01000005.1"/>
</dbReference>
<sequence>MITITPVRPDFLAKARQAGLDDQNQPVEHLIAEGGEPCRDTLRRAQPGEKLILGSYCPFSRPGPYKEYGPIFIQAEPADTPPDLTRLPTRASTGPAYLSHMFVLRAYRENETIATAGLVSTDNAQAVLEQFFTDPEVHFVLARFAAYGCYALRLDREITGK</sequence>